<evidence type="ECO:0000313" key="2">
    <source>
        <dbReference type="Proteomes" id="UP000193849"/>
    </source>
</evidence>
<gene>
    <name evidence="1" type="ORF">B7702_01695</name>
</gene>
<protein>
    <submittedName>
        <fullName evidence="1">Uncharacterized protein</fullName>
    </submittedName>
</protein>
<comment type="caution">
    <text evidence="1">The sequence shown here is derived from an EMBL/GenBank/DDBJ whole genome shotgun (WGS) entry which is preliminary data.</text>
</comment>
<dbReference type="AlphaFoldDB" id="A0A1X1JUD0"/>
<evidence type="ECO:0000313" key="1">
    <source>
        <dbReference type="EMBL" id="ORO90846.1"/>
    </source>
</evidence>
<proteinExistence type="predicted"/>
<dbReference type="RefSeq" id="WP_084946564.1">
    <property type="nucleotide sequence ID" value="NZ_NCVD01000041.1"/>
</dbReference>
<dbReference type="EMBL" id="NCVD01000041">
    <property type="protein sequence ID" value="ORO90846.1"/>
    <property type="molecule type" value="Genomic_DNA"/>
</dbReference>
<accession>A0A1X1JUD0</accession>
<dbReference type="Proteomes" id="UP000193849">
    <property type="component" value="Unassembled WGS sequence"/>
</dbReference>
<sequence length="269" mass="32538">MGLLDFIFRKKSTTETRTDHIELTIPHTEEKSNNAEETNFYTPQYFNLLNERPKITDIFGRRYDLPRYSDKYITKEGYKLREILLLVWWGKAKTGRKSTIHIPQYFFTNYNLNAERLTSQFKVQGLLVDTNEKTLLTEKGKEIYNNYCHLWEIHAIKNYPINLDLDFPNWNKEKFELELYKMELRYYNEYISYCKKMIQFFNSFEKPIKGQKIYDEINYYMSEGNTSIAKVTDLYEKISILEDKVYSDRRLDIYDFQDWNVQSDSDNII</sequence>
<reference evidence="1 2" key="1">
    <citation type="journal article" date="2016" name="Eur. J. Clin. Microbiol. Infect. Dis.">
        <title>Whole genome sequencing as a tool for phylogenetic analysis of clinical strains of Mitis group streptococci.</title>
        <authorList>
            <person name="Rasmussen L.H."/>
            <person name="Dargis R."/>
            <person name="Hojholt K."/>
            <person name="Christensen J.J."/>
            <person name="Skovgaard O."/>
            <person name="Justesen U.S."/>
            <person name="Rosenvinge F.S."/>
            <person name="Moser C."/>
            <person name="Lukjancenko O."/>
            <person name="Rasmussen S."/>
            <person name="Nielsen X.C."/>
        </authorList>
    </citation>
    <scope>NUCLEOTIDE SEQUENCE [LARGE SCALE GENOMIC DNA]</scope>
    <source>
        <strain evidence="1 2">RH_777_07</strain>
    </source>
</reference>
<organism evidence="1 2">
    <name type="scientific">Streptococcus mitis</name>
    <dbReference type="NCBI Taxonomy" id="28037"/>
    <lineage>
        <taxon>Bacteria</taxon>
        <taxon>Bacillati</taxon>
        <taxon>Bacillota</taxon>
        <taxon>Bacilli</taxon>
        <taxon>Lactobacillales</taxon>
        <taxon>Streptococcaceae</taxon>
        <taxon>Streptococcus</taxon>
        <taxon>Streptococcus mitis group</taxon>
    </lineage>
</organism>
<name>A0A1X1JUD0_STRMT</name>